<proteinExistence type="inferred from homology"/>
<evidence type="ECO:0000256" key="4">
    <source>
        <dbReference type="SAM" id="Coils"/>
    </source>
</evidence>
<dbReference type="SUPFAM" id="SSF52540">
    <property type="entry name" value="P-loop containing nucleoside triphosphate hydrolases"/>
    <property type="match status" value="2"/>
</dbReference>
<evidence type="ECO:0000256" key="3">
    <source>
        <dbReference type="ARBA" id="ARBA00013368"/>
    </source>
</evidence>
<dbReference type="AlphaFoldDB" id="A0A4R7USI1"/>
<dbReference type="InterPro" id="IPR038729">
    <property type="entry name" value="Rad50/SbcC_AAA"/>
</dbReference>
<comment type="caution">
    <text evidence="7">The sequence shown here is derived from an EMBL/GenBank/DDBJ whole genome shotgun (WGS) entry which is preliminary data.</text>
</comment>
<keyword evidence="4" id="KW-0175">Coiled coil</keyword>
<gene>
    <name evidence="7" type="ORF">CLV71_13162</name>
</gene>
<evidence type="ECO:0000313" key="8">
    <source>
        <dbReference type="Proteomes" id="UP000294927"/>
    </source>
</evidence>
<dbReference type="PANTHER" id="PTHR32114:SF2">
    <property type="entry name" value="ABC TRANSPORTER ABCH.3"/>
    <property type="match status" value="1"/>
</dbReference>
<dbReference type="GO" id="GO:0006302">
    <property type="term" value="P:double-strand break repair"/>
    <property type="evidence" value="ECO:0007669"/>
    <property type="project" value="InterPro"/>
</dbReference>
<comment type="similarity">
    <text evidence="1">Belongs to the SMC family. SbcC subfamily.</text>
</comment>
<dbReference type="RefSeq" id="WP_166664524.1">
    <property type="nucleotide sequence ID" value="NZ_SOCP01000031.1"/>
</dbReference>
<accession>A0A4R7USI1</accession>
<dbReference type="InterPro" id="IPR027417">
    <property type="entry name" value="P-loop_NTPase"/>
</dbReference>
<feature type="domain" description="Rad50/SbcC-type AAA" evidence="6">
    <location>
        <begin position="5"/>
        <end position="243"/>
    </location>
</feature>
<name>A0A4R7USI1_9PSEU</name>
<dbReference type="Pfam" id="PF13476">
    <property type="entry name" value="AAA_23"/>
    <property type="match status" value="1"/>
</dbReference>
<feature type="region of interest" description="Disordered" evidence="5">
    <location>
        <begin position="101"/>
        <end position="122"/>
    </location>
</feature>
<feature type="coiled-coil region" evidence="4">
    <location>
        <begin position="209"/>
        <end position="284"/>
    </location>
</feature>
<dbReference type="Gene3D" id="3.40.50.300">
    <property type="entry name" value="P-loop containing nucleotide triphosphate hydrolases"/>
    <property type="match status" value="2"/>
</dbReference>
<dbReference type="GO" id="GO:0016887">
    <property type="term" value="F:ATP hydrolysis activity"/>
    <property type="evidence" value="ECO:0007669"/>
    <property type="project" value="InterPro"/>
</dbReference>
<sequence>MRLHSITLTNFRQFKGEQHFDLRSDKVKPVTLIFGANGAGKTTLLNAFTWALYGTFSEDVEEQHRLVTDSVWRATTFDSEVEFGVEVVFDHDGQTYRVRRRARTRKESDQQSPISPDPEMWITKPDGSSEEVGAPQNMIYLILPRGVSRFFFFNGERIENLVKKDAYSEVKKDIKVLLDLEQVERALEHLPKVDRRLGADIRKYGDAKVSEIQDEIDELTKRKVEGREERKILESELATLEQERSSVLELLRQNEAAKPTQEQRDNVTRQLDDAKAAREAAVNERADIIANRGFLAFTENLTESTSQMADAMYQKGALPAPLKREFVDQLLDEQKCICGTPLRQHTAPWESVTQWRQRAGLQAVETAWQKLRGQIDPMNADRKDLRDSLGQVMKRIGDLRDSVARLEEQKSELDDKLRNSRQEDVQKLESKRIDLDNRHGDKQRRIGAVDSELGQIDKDIEKKIREREAAEVTDDLVAKARARSNLVRKVQRALDEIQTIRSDDMRRRLDAKLKTTFRSITYKNYVPTLNERFELTLHTDVDGVPHPVAKSTGESQILSLSFVAAVSELAREIRQERRAEGDSAEDAGTYPIVMDAAFGSLDHNYQEAVSRALAQMAPQLVVLVSKSQGLGKVVTELNPYVSHLGVIESHTSLAGTTEDDIELGGHAYPYIRPADADHSLLKEIKR</sequence>
<dbReference type="Proteomes" id="UP000294927">
    <property type="component" value="Unassembled WGS sequence"/>
</dbReference>
<comment type="subunit">
    <text evidence="2">Heterodimer of SbcC and SbcD.</text>
</comment>
<evidence type="ECO:0000256" key="1">
    <source>
        <dbReference type="ARBA" id="ARBA00006930"/>
    </source>
</evidence>
<reference evidence="7 8" key="1">
    <citation type="submission" date="2019-03" db="EMBL/GenBank/DDBJ databases">
        <title>Genomic Encyclopedia of Archaeal and Bacterial Type Strains, Phase II (KMG-II): from individual species to whole genera.</title>
        <authorList>
            <person name="Goeker M."/>
        </authorList>
    </citation>
    <scope>NUCLEOTIDE SEQUENCE [LARGE SCALE GENOMIC DNA]</scope>
    <source>
        <strain evidence="7 8">DSM 45499</strain>
    </source>
</reference>
<keyword evidence="8" id="KW-1185">Reference proteome</keyword>
<protein>
    <recommendedName>
        <fullName evidence="3">Nuclease SbcCD subunit C</fullName>
    </recommendedName>
</protein>
<feature type="region of interest" description="Disordered" evidence="5">
    <location>
        <begin position="409"/>
        <end position="434"/>
    </location>
</feature>
<dbReference type="PANTHER" id="PTHR32114">
    <property type="entry name" value="ABC TRANSPORTER ABCH.3"/>
    <property type="match status" value="1"/>
</dbReference>
<evidence type="ECO:0000256" key="2">
    <source>
        <dbReference type="ARBA" id="ARBA00011322"/>
    </source>
</evidence>
<evidence type="ECO:0000256" key="5">
    <source>
        <dbReference type="SAM" id="MobiDB-lite"/>
    </source>
</evidence>
<evidence type="ECO:0000313" key="7">
    <source>
        <dbReference type="EMBL" id="TDV36682.1"/>
    </source>
</evidence>
<organism evidence="7 8">
    <name type="scientific">Actinophytocola oryzae</name>
    <dbReference type="NCBI Taxonomy" id="502181"/>
    <lineage>
        <taxon>Bacteria</taxon>
        <taxon>Bacillati</taxon>
        <taxon>Actinomycetota</taxon>
        <taxon>Actinomycetes</taxon>
        <taxon>Pseudonocardiales</taxon>
        <taxon>Pseudonocardiaceae</taxon>
    </lineage>
</organism>
<evidence type="ECO:0000259" key="6">
    <source>
        <dbReference type="Pfam" id="PF13476"/>
    </source>
</evidence>
<dbReference type="EMBL" id="SOCP01000031">
    <property type="protein sequence ID" value="TDV36682.1"/>
    <property type="molecule type" value="Genomic_DNA"/>
</dbReference>